<protein>
    <submittedName>
        <fullName evidence="1">Uncharacterized protein</fullName>
    </submittedName>
</protein>
<sequence>MKQKPGMPDCHCEAEDTSESDIVNQIFNSAIDLSPAVAGLLELINAALPASRLDHDLLEMDIPKGALHWGSTEAFPDKHWGDLALRIGADRILVEAKLALRVSSNISTARIVERGWDIENTFSAYEIVGVSLCLTDARQLFACLVSGFYPWSINIRTIE</sequence>
<dbReference type="AlphaFoldDB" id="A0A2W4QEF0"/>
<reference evidence="1 2" key="1">
    <citation type="journal article" date="2018" name="Aquat. Microb. Ecol.">
        <title>Gammaproteobacterial methanotrophs dominate.</title>
        <authorList>
            <person name="Rissanen A.J."/>
            <person name="Saarenheimo J."/>
            <person name="Tiirola M."/>
            <person name="Peura S."/>
            <person name="Aalto S.L."/>
            <person name="Karvinen A."/>
            <person name="Nykanen H."/>
        </authorList>
    </citation>
    <scope>NUCLEOTIDE SEQUENCE [LARGE SCALE GENOMIC DNA]</scope>
    <source>
        <strain evidence="1">AMbin10</strain>
    </source>
</reference>
<evidence type="ECO:0000313" key="1">
    <source>
        <dbReference type="EMBL" id="PZN69556.1"/>
    </source>
</evidence>
<comment type="caution">
    <text evidence="1">The sequence shown here is derived from an EMBL/GenBank/DDBJ whole genome shotgun (WGS) entry which is preliminary data.</text>
</comment>
<dbReference type="Proteomes" id="UP000249396">
    <property type="component" value="Unassembled WGS sequence"/>
</dbReference>
<proteinExistence type="predicted"/>
<organism evidence="1 2">
    <name type="scientific">Candidatus Methylumidiphilus alinenensis</name>
    <dbReference type="NCBI Taxonomy" id="2202197"/>
    <lineage>
        <taxon>Bacteria</taxon>
        <taxon>Pseudomonadati</taxon>
        <taxon>Pseudomonadota</taxon>
        <taxon>Gammaproteobacteria</taxon>
        <taxon>Methylococcales</taxon>
        <taxon>Candidatus Methylumidiphilus</taxon>
    </lineage>
</organism>
<name>A0A2W4QEF0_9GAMM</name>
<evidence type="ECO:0000313" key="2">
    <source>
        <dbReference type="Proteomes" id="UP000249396"/>
    </source>
</evidence>
<gene>
    <name evidence="1" type="ORF">DM484_29530</name>
</gene>
<dbReference type="EMBL" id="QJPH01000574">
    <property type="protein sequence ID" value="PZN69556.1"/>
    <property type="molecule type" value="Genomic_DNA"/>
</dbReference>
<accession>A0A2W4QEF0</accession>